<evidence type="ECO:0000313" key="16">
    <source>
        <dbReference type="Proteomes" id="UP000267606"/>
    </source>
</evidence>
<keyword evidence="10 14" id="KW-0472">Membrane</keyword>
<comment type="caution">
    <text evidence="14">Lacks conserved residue(s) required for the propagation of feature annotation.</text>
</comment>
<dbReference type="UniPathway" id="UPA00094"/>
<protein>
    <recommendedName>
        <fullName evidence="4 14">Very-long-chain (3R)-3-hydroxyacyl-CoA dehydratase</fullName>
        <ecNumber evidence="4 14">4.2.1.134</ecNumber>
    </recommendedName>
</protein>
<dbReference type="AlphaFoldDB" id="A0A183HQB8"/>
<name>A0A183HQB8_9BILA</name>
<evidence type="ECO:0000256" key="13">
    <source>
        <dbReference type="ARBA" id="ARBA00036671"/>
    </source>
</evidence>
<feature type="transmembrane region" description="Helical" evidence="14">
    <location>
        <begin position="12"/>
        <end position="34"/>
    </location>
</feature>
<evidence type="ECO:0000256" key="9">
    <source>
        <dbReference type="ARBA" id="ARBA00023098"/>
    </source>
</evidence>
<organism evidence="17">
    <name type="scientific">Onchocerca flexuosa</name>
    <dbReference type="NCBI Taxonomy" id="387005"/>
    <lineage>
        <taxon>Eukaryota</taxon>
        <taxon>Metazoa</taxon>
        <taxon>Ecdysozoa</taxon>
        <taxon>Nematoda</taxon>
        <taxon>Chromadorea</taxon>
        <taxon>Rhabditida</taxon>
        <taxon>Spirurina</taxon>
        <taxon>Spiruromorpha</taxon>
        <taxon>Filarioidea</taxon>
        <taxon>Onchocercidae</taxon>
        <taxon>Onchocerca</taxon>
    </lineage>
</organism>
<evidence type="ECO:0000256" key="10">
    <source>
        <dbReference type="ARBA" id="ARBA00023136"/>
    </source>
</evidence>
<evidence type="ECO:0000256" key="2">
    <source>
        <dbReference type="ARBA" id="ARBA00005194"/>
    </source>
</evidence>
<evidence type="ECO:0000313" key="17">
    <source>
        <dbReference type="WBParaSite" id="OFLC_0000967901-mRNA-1"/>
    </source>
</evidence>
<keyword evidence="14" id="KW-0256">Endoplasmic reticulum</keyword>
<dbReference type="InterPro" id="IPR007482">
    <property type="entry name" value="Tyr_Pase-like_PTPLA"/>
</dbReference>
<keyword evidence="9 14" id="KW-0443">Lipid metabolism</keyword>
<keyword evidence="8 14" id="KW-1133">Transmembrane helix</keyword>
<reference evidence="15 16" key="2">
    <citation type="submission" date="2018-11" db="EMBL/GenBank/DDBJ databases">
        <authorList>
            <consortium name="Pathogen Informatics"/>
        </authorList>
    </citation>
    <scope>NUCLEOTIDE SEQUENCE [LARGE SCALE GENOMIC DNA]</scope>
</reference>
<dbReference type="GO" id="GO:0042761">
    <property type="term" value="P:very long-chain fatty acid biosynthetic process"/>
    <property type="evidence" value="ECO:0007669"/>
    <property type="project" value="TreeGrafter"/>
</dbReference>
<comment type="function">
    <text evidence="14">Catalyzes the third of the four reactions of the long-chain fatty acids elongation cycle. This endoplasmic reticulum-bound enzymatic process, allows the addition of two carbons to the chain of long- and very long-chain fatty acids/VLCFAs per cycle. This enzyme catalyzes the dehydration of the 3-hydroxyacyl-CoA intermediate into trans-2,3-enoyl-CoA, within each cycle of fatty acid elongation. Thereby, it participates to the production of VLCFAs of different chain lengths that are involved in multiple biological processes as precursors of membrane lipids and lipid mediators.</text>
</comment>
<accession>A0A183HQB8</accession>
<sequence length="173" mass="20143">MQVYSRVTLVWLILYKVVSAQVSIGVLFLLMAWSITEVIRYSYYALALINAVSNLHTWLRQVLYSLFIVLYPLGVTGELLVILAALSEVSTKKHFTMELPNVFNIGFSFWWYLIAYIILYMPGLITYWILNSSSFNLVLRCKSATNHKYTNLAFFFSSHIFFMLLQRNKRGKV</sequence>
<dbReference type="EMBL" id="UZAJ01012140">
    <property type="protein sequence ID" value="VDO62429.1"/>
    <property type="molecule type" value="Genomic_DNA"/>
</dbReference>
<keyword evidence="5 14" id="KW-0444">Lipid biosynthesis</keyword>
<keyword evidence="16" id="KW-1185">Reference proteome</keyword>
<dbReference type="Proteomes" id="UP000267606">
    <property type="component" value="Unassembled WGS sequence"/>
</dbReference>
<evidence type="ECO:0000256" key="3">
    <source>
        <dbReference type="ARBA" id="ARBA00007811"/>
    </source>
</evidence>
<dbReference type="WBParaSite" id="OFLC_0000967901-mRNA-1">
    <property type="protein sequence ID" value="OFLC_0000967901-mRNA-1"/>
    <property type="gene ID" value="OFLC_0000967901"/>
</dbReference>
<evidence type="ECO:0000256" key="4">
    <source>
        <dbReference type="ARBA" id="ARBA00013122"/>
    </source>
</evidence>
<dbReference type="PANTHER" id="PTHR11035">
    <property type="entry name" value="VERY-LONG-CHAIN (3R)-3-HYDROXYACYL-COA DEHYDRATASE"/>
    <property type="match status" value="1"/>
</dbReference>
<comment type="subcellular location">
    <subcellularLocation>
        <location evidence="14">Endoplasmic reticulum membrane</location>
        <topology evidence="14">Multi-pass membrane protein</topology>
    </subcellularLocation>
    <subcellularLocation>
        <location evidence="1">Membrane</location>
        <topology evidence="1">Multi-pass membrane protein</topology>
    </subcellularLocation>
</comment>
<evidence type="ECO:0000256" key="12">
    <source>
        <dbReference type="ARBA" id="ARBA00023239"/>
    </source>
</evidence>
<keyword evidence="6 14" id="KW-0812">Transmembrane</keyword>
<evidence type="ECO:0000256" key="8">
    <source>
        <dbReference type="ARBA" id="ARBA00022989"/>
    </source>
</evidence>
<keyword evidence="12 14" id="KW-0456">Lyase</keyword>
<evidence type="ECO:0000256" key="1">
    <source>
        <dbReference type="ARBA" id="ARBA00004141"/>
    </source>
</evidence>
<dbReference type="GO" id="GO:0102158">
    <property type="term" value="F:very-long-chain (3R)-3-hydroxyacyl-CoA dehydratase activity"/>
    <property type="evidence" value="ECO:0007669"/>
    <property type="project" value="UniProtKB-EC"/>
</dbReference>
<dbReference type="GO" id="GO:0030148">
    <property type="term" value="P:sphingolipid biosynthetic process"/>
    <property type="evidence" value="ECO:0007669"/>
    <property type="project" value="TreeGrafter"/>
</dbReference>
<feature type="transmembrane region" description="Helical" evidence="14">
    <location>
        <begin position="107"/>
        <end position="129"/>
    </location>
</feature>
<dbReference type="PANTHER" id="PTHR11035:SF3">
    <property type="entry name" value="VERY-LONG-CHAIN (3R)-3-HYDROXYACYL-COA DEHYDRATASE"/>
    <property type="match status" value="1"/>
</dbReference>
<evidence type="ECO:0000256" key="11">
    <source>
        <dbReference type="ARBA" id="ARBA00023160"/>
    </source>
</evidence>
<gene>
    <name evidence="15" type="ORF">OFLC_LOCUS9681</name>
</gene>
<evidence type="ECO:0000256" key="14">
    <source>
        <dbReference type="RuleBase" id="RU363109"/>
    </source>
</evidence>
<comment type="catalytic activity">
    <reaction evidence="13 14">
        <text>a very-long-chain (3R)-3-hydroxyacyl-CoA = a very-long-chain (2E)-enoyl-CoA + H2O</text>
        <dbReference type="Rhea" id="RHEA:45812"/>
        <dbReference type="ChEBI" id="CHEBI:15377"/>
        <dbReference type="ChEBI" id="CHEBI:83728"/>
        <dbReference type="ChEBI" id="CHEBI:85440"/>
        <dbReference type="EC" id="4.2.1.134"/>
    </reaction>
</comment>
<evidence type="ECO:0000256" key="5">
    <source>
        <dbReference type="ARBA" id="ARBA00022516"/>
    </source>
</evidence>
<dbReference type="STRING" id="387005.A0A183HQB8"/>
<feature type="transmembrane region" description="Helical" evidence="14">
    <location>
        <begin position="149"/>
        <end position="165"/>
    </location>
</feature>
<dbReference type="Pfam" id="PF04387">
    <property type="entry name" value="PTPLA"/>
    <property type="match status" value="1"/>
</dbReference>
<proteinExistence type="inferred from homology"/>
<keyword evidence="7 14" id="KW-0276">Fatty acid metabolism</keyword>
<comment type="similarity">
    <text evidence="3 14">Belongs to the very long-chain fatty acids dehydratase HACD family.</text>
</comment>
<feature type="transmembrane region" description="Helical" evidence="14">
    <location>
        <begin position="65"/>
        <end position="86"/>
    </location>
</feature>
<dbReference type="EC" id="4.2.1.134" evidence="4 14"/>
<comment type="pathway">
    <text evidence="2 14">Lipid metabolism; fatty acid biosynthesis.</text>
</comment>
<evidence type="ECO:0000256" key="6">
    <source>
        <dbReference type="ARBA" id="ARBA00022692"/>
    </source>
</evidence>
<evidence type="ECO:0000256" key="7">
    <source>
        <dbReference type="ARBA" id="ARBA00022832"/>
    </source>
</evidence>
<reference evidence="17" key="1">
    <citation type="submission" date="2016-06" db="UniProtKB">
        <authorList>
            <consortium name="WormBaseParasite"/>
        </authorList>
    </citation>
    <scope>IDENTIFICATION</scope>
</reference>
<keyword evidence="11 14" id="KW-0275">Fatty acid biosynthesis</keyword>
<evidence type="ECO:0000313" key="15">
    <source>
        <dbReference type="EMBL" id="VDO62429.1"/>
    </source>
</evidence>
<dbReference type="GO" id="GO:0005789">
    <property type="term" value="C:endoplasmic reticulum membrane"/>
    <property type="evidence" value="ECO:0007669"/>
    <property type="project" value="UniProtKB-SubCell"/>
</dbReference>
<dbReference type="GO" id="GO:0030497">
    <property type="term" value="P:fatty acid elongation"/>
    <property type="evidence" value="ECO:0007669"/>
    <property type="project" value="TreeGrafter"/>
</dbReference>